<feature type="chain" id="PRO_5001517968" evidence="1">
    <location>
        <begin position="32"/>
        <end position="97"/>
    </location>
</feature>
<dbReference type="EMBL" id="GBBM01007846">
    <property type="protein sequence ID" value="JAC27572.1"/>
    <property type="molecule type" value="mRNA"/>
</dbReference>
<sequence length="97" mass="10575">MTLIGLPPWCFVCQVDLLLCMIGSFPGTARGHHDCTTTNLLSLSLSLKLGENLFYIKALQTVSAPFCAHGATSNSEVATSGVHMCNANSTWWYPQHF</sequence>
<organism evidence="2">
    <name type="scientific">Amblyomma triste</name>
    <name type="common">Neotropical tick</name>
    <dbReference type="NCBI Taxonomy" id="251400"/>
    <lineage>
        <taxon>Eukaryota</taxon>
        <taxon>Metazoa</taxon>
        <taxon>Ecdysozoa</taxon>
        <taxon>Arthropoda</taxon>
        <taxon>Chelicerata</taxon>
        <taxon>Arachnida</taxon>
        <taxon>Acari</taxon>
        <taxon>Parasitiformes</taxon>
        <taxon>Ixodida</taxon>
        <taxon>Ixodoidea</taxon>
        <taxon>Ixodidae</taxon>
        <taxon>Amblyomminae</taxon>
        <taxon>Amblyomma</taxon>
    </lineage>
</organism>
<dbReference type="AlphaFoldDB" id="A0A023G1P8"/>
<reference evidence="2" key="1">
    <citation type="submission" date="2014-03" db="EMBL/GenBank/DDBJ databases">
        <title>The sialotranscriptome of Amblyomma triste, Amblyomma parvum and Amblyomma cajennense ticks, uncovered by 454-based RNA-seq.</title>
        <authorList>
            <person name="Garcia G.R."/>
            <person name="Gardinassi L.G."/>
            <person name="Ribeiro J.M."/>
            <person name="Anatriello E."/>
            <person name="Ferreira B.R."/>
            <person name="Moreira H.N."/>
            <person name="Mafra C."/>
            <person name="Olegario M.M."/>
            <person name="Szabo P.J."/>
            <person name="Miranda-Santos I.K."/>
            <person name="Maruyama S.R."/>
        </authorList>
    </citation>
    <scope>NUCLEOTIDE SEQUENCE</scope>
    <source>
        <strain evidence="2">Mato Grasso do Sul</strain>
        <tissue evidence="2">Salivary glands</tissue>
    </source>
</reference>
<proteinExistence type="evidence at transcript level"/>
<keyword evidence="1" id="KW-0732">Signal</keyword>
<accession>A0A023G1P8</accession>
<evidence type="ECO:0000256" key="1">
    <source>
        <dbReference type="SAM" id="SignalP"/>
    </source>
</evidence>
<feature type="signal peptide" evidence="1">
    <location>
        <begin position="1"/>
        <end position="31"/>
    </location>
</feature>
<evidence type="ECO:0000313" key="2">
    <source>
        <dbReference type="EMBL" id="JAC27572.1"/>
    </source>
</evidence>
<name>A0A023G1P8_AMBTT</name>
<protein>
    <submittedName>
        <fullName evidence="2">Putative secreted protein</fullName>
    </submittedName>
</protein>